<keyword evidence="1" id="KW-0175">Coiled coil</keyword>
<dbReference type="AlphaFoldDB" id="A0AAN0Y4U2"/>
<gene>
    <name evidence="3" type="ORF">BA890_15775</name>
</gene>
<dbReference type="EMBL" id="CP016346">
    <property type="protein sequence ID" value="ANQ14218.1"/>
    <property type="molecule type" value="Genomic_DNA"/>
</dbReference>
<feature type="coiled-coil region" evidence="1">
    <location>
        <begin position="259"/>
        <end position="286"/>
    </location>
</feature>
<dbReference type="Gene3D" id="1.40.20.10">
    <property type="entry name" value="CHAD domain"/>
    <property type="match status" value="1"/>
</dbReference>
<protein>
    <submittedName>
        <fullName evidence="3">Metal-binding protein</fullName>
    </submittedName>
</protein>
<evidence type="ECO:0000313" key="4">
    <source>
        <dbReference type="Proteomes" id="UP000092741"/>
    </source>
</evidence>
<accession>A0AAN0Y4U2</accession>
<dbReference type="PANTHER" id="PTHR39339:SF1">
    <property type="entry name" value="CHAD DOMAIN-CONTAINING PROTEIN"/>
    <property type="match status" value="1"/>
</dbReference>
<dbReference type="InterPro" id="IPR007899">
    <property type="entry name" value="CHAD_dom"/>
</dbReference>
<name>A0AAN0Y4U2_VIBNA</name>
<dbReference type="RefSeq" id="WP_020334828.1">
    <property type="nucleotide sequence ID" value="NZ_ATFJ01000032.1"/>
</dbReference>
<organism evidence="3 4">
    <name type="scientific">Vibrio natriegens NBRC 15636 = ATCC 14048 = DSM 759</name>
    <dbReference type="NCBI Taxonomy" id="1219067"/>
    <lineage>
        <taxon>Bacteria</taxon>
        <taxon>Pseudomonadati</taxon>
        <taxon>Pseudomonadota</taxon>
        <taxon>Gammaproteobacteria</taxon>
        <taxon>Vibrionales</taxon>
        <taxon>Vibrionaceae</taxon>
        <taxon>Vibrio</taxon>
    </lineage>
</organism>
<dbReference type="Proteomes" id="UP000092741">
    <property type="component" value="Chromosome 2"/>
</dbReference>
<feature type="domain" description="CHAD" evidence="2">
    <location>
        <begin position="14"/>
        <end position="303"/>
    </location>
</feature>
<reference evidence="3 4" key="1">
    <citation type="submission" date="2016-07" db="EMBL/GenBank/DDBJ databases">
        <title>Developing Vibrio natriegens as a novel, fast-growing host for biotechnology.</title>
        <authorList>
            <person name="Weinstock M.T."/>
            <person name="Hesek E.D."/>
            <person name="Wilson C.M."/>
            <person name="Gibson D.G."/>
        </authorList>
    </citation>
    <scope>NUCLEOTIDE SEQUENCE [LARGE SCALE GENOMIC DNA]</scope>
    <source>
        <strain evidence="3 4">ATCC 14048</strain>
    </source>
</reference>
<evidence type="ECO:0000256" key="1">
    <source>
        <dbReference type="SAM" id="Coils"/>
    </source>
</evidence>
<dbReference type="GeneID" id="70915179"/>
<evidence type="ECO:0000313" key="3">
    <source>
        <dbReference type="EMBL" id="ANQ14218.1"/>
    </source>
</evidence>
<dbReference type="SMART" id="SM00880">
    <property type="entry name" value="CHAD"/>
    <property type="match status" value="1"/>
</dbReference>
<keyword evidence="4" id="KW-1185">Reference proteome</keyword>
<evidence type="ECO:0000259" key="2">
    <source>
        <dbReference type="PROSITE" id="PS51708"/>
    </source>
</evidence>
<dbReference type="KEGG" id="vna:PN96_20275"/>
<dbReference type="Pfam" id="PF05235">
    <property type="entry name" value="CHAD"/>
    <property type="match status" value="1"/>
</dbReference>
<dbReference type="PROSITE" id="PS51708">
    <property type="entry name" value="CHAD"/>
    <property type="match status" value="1"/>
</dbReference>
<dbReference type="PANTHER" id="PTHR39339">
    <property type="entry name" value="SLR1444 PROTEIN"/>
    <property type="match status" value="1"/>
</dbReference>
<sequence length="309" mass="36461">MSKKPPSRLPLYSDSDLNFILPNFLISEFFYARSLEKDVILGQDPEFNHQYRVTLRRMRSLSLLLKELLPQFERKLLKPSLKLVMKKTNLLRDLDVFIMDKARYVTMLPEHKASLERMFTIIEDHQFEEQQRVADWLTSRRYLSTSILIENSLRRALRSEDQSEYIDPLSFANNKIVTQFRRVSKSITKISHTSEDSDIHALRIKCKSLRCLLECFSALYSKDQHKDNVKQLKLLQDKLGNFNDTSTQIAFFSRLRTTSAKQKEDRKALKALIKEIKNQHKQTRQTIVSDVKLFHQFLQESSALDLYRV</sequence>
<proteinExistence type="predicted"/>
<dbReference type="InterPro" id="IPR038186">
    <property type="entry name" value="CHAD_dom_sf"/>
</dbReference>